<feature type="non-terminal residue" evidence="2">
    <location>
        <position position="1"/>
    </location>
</feature>
<feature type="compositionally biased region" description="Basic and acidic residues" evidence="1">
    <location>
        <begin position="1"/>
        <end position="15"/>
    </location>
</feature>
<reference evidence="2" key="1">
    <citation type="submission" date="2020-02" db="EMBL/GenBank/DDBJ databases">
        <authorList>
            <person name="Meier V. D."/>
        </authorList>
    </citation>
    <scope>NUCLEOTIDE SEQUENCE</scope>
    <source>
        <strain evidence="2">AVDCRST_MAG53</strain>
    </source>
</reference>
<evidence type="ECO:0000313" key="2">
    <source>
        <dbReference type="EMBL" id="CAA9485532.1"/>
    </source>
</evidence>
<dbReference type="EMBL" id="CADCVR010000032">
    <property type="protein sequence ID" value="CAA9485532.1"/>
    <property type="molecule type" value="Genomic_DNA"/>
</dbReference>
<feature type="non-terminal residue" evidence="2">
    <location>
        <position position="35"/>
    </location>
</feature>
<sequence>GITDRAPRQSRREPLRPAGRRQALSARHRSAVPAV</sequence>
<accession>A0A6J4S535</accession>
<gene>
    <name evidence="2" type="ORF">AVDCRST_MAG53-968</name>
</gene>
<dbReference type="AlphaFoldDB" id="A0A6J4S535"/>
<evidence type="ECO:0000256" key="1">
    <source>
        <dbReference type="SAM" id="MobiDB-lite"/>
    </source>
</evidence>
<name>A0A6J4S535_9ACTN</name>
<organism evidence="2">
    <name type="scientific">uncultured Solirubrobacteraceae bacterium</name>
    <dbReference type="NCBI Taxonomy" id="1162706"/>
    <lineage>
        <taxon>Bacteria</taxon>
        <taxon>Bacillati</taxon>
        <taxon>Actinomycetota</taxon>
        <taxon>Thermoleophilia</taxon>
        <taxon>Solirubrobacterales</taxon>
        <taxon>Solirubrobacteraceae</taxon>
        <taxon>environmental samples</taxon>
    </lineage>
</organism>
<feature type="compositionally biased region" description="Basic residues" evidence="1">
    <location>
        <begin position="26"/>
        <end position="35"/>
    </location>
</feature>
<feature type="region of interest" description="Disordered" evidence="1">
    <location>
        <begin position="1"/>
        <end position="35"/>
    </location>
</feature>
<protein>
    <submittedName>
        <fullName evidence="2">Uncharacterized protein</fullName>
    </submittedName>
</protein>
<proteinExistence type="predicted"/>